<proteinExistence type="predicted"/>
<keyword evidence="4" id="KW-1185">Reference proteome</keyword>
<evidence type="ECO:0000313" key="3">
    <source>
        <dbReference type="EMBL" id="MBD2865393.1"/>
    </source>
</evidence>
<organism evidence="3 4">
    <name type="scientific">Paenibacillus oceani</name>
    <dbReference type="NCBI Taxonomy" id="2772510"/>
    <lineage>
        <taxon>Bacteria</taxon>
        <taxon>Bacillati</taxon>
        <taxon>Bacillota</taxon>
        <taxon>Bacilli</taxon>
        <taxon>Bacillales</taxon>
        <taxon>Paenibacillaceae</taxon>
        <taxon>Paenibacillus</taxon>
    </lineage>
</organism>
<evidence type="ECO:0000256" key="1">
    <source>
        <dbReference type="SAM" id="MobiDB-lite"/>
    </source>
</evidence>
<accession>A0A927CC88</accession>
<dbReference type="Proteomes" id="UP000639396">
    <property type="component" value="Unassembled WGS sequence"/>
</dbReference>
<protein>
    <submittedName>
        <fullName evidence="3">DUF1854 domain-containing protein</fullName>
    </submittedName>
</protein>
<sequence>MTTTTTAAAAVTEASPEEEKKEEVPIGQEQTGSKESDLADAAKIRYLTKDNASFKKTAGNMLTVTVDGEETPSVYVHCSFPHTNKRIYISIRTIENKEIGMIQSLDDFPKETADLLEEQVKIRYFAPEITKVVKIKEEFGYSYWETETTAGLCRFTVRGGGGNVKLVSESRLLISDVDGNRFIIPDLEKLTDKEYRMVEMCM</sequence>
<dbReference type="AlphaFoldDB" id="A0A927CC88"/>
<gene>
    <name evidence="3" type="ORF">IDH45_25755</name>
</gene>
<comment type="caution">
    <text evidence="3">The sequence shown here is derived from an EMBL/GenBank/DDBJ whole genome shotgun (WGS) entry which is preliminary data.</text>
</comment>
<dbReference type="Pfam" id="PF08909">
    <property type="entry name" value="DUF1854"/>
    <property type="match status" value="1"/>
</dbReference>
<dbReference type="EMBL" id="JACXJA010000042">
    <property type="protein sequence ID" value="MBD2865393.1"/>
    <property type="molecule type" value="Genomic_DNA"/>
</dbReference>
<evidence type="ECO:0000259" key="2">
    <source>
        <dbReference type="Pfam" id="PF08909"/>
    </source>
</evidence>
<evidence type="ECO:0000313" key="4">
    <source>
        <dbReference type="Proteomes" id="UP000639396"/>
    </source>
</evidence>
<dbReference type="InterPro" id="IPR015005">
    <property type="entry name" value="DUF1854"/>
</dbReference>
<name>A0A927CC88_9BACL</name>
<dbReference type="RefSeq" id="WP_190931016.1">
    <property type="nucleotide sequence ID" value="NZ_JACXJA010000042.1"/>
</dbReference>
<reference evidence="3" key="1">
    <citation type="submission" date="2020-09" db="EMBL/GenBank/DDBJ databases">
        <title>A novel bacterium of genus Paenibacillus, isolated from South China Sea.</title>
        <authorList>
            <person name="Huang H."/>
            <person name="Mo K."/>
            <person name="Hu Y."/>
        </authorList>
    </citation>
    <scope>NUCLEOTIDE SEQUENCE</scope>
    <source>
        <strain evidence="3">IB182363</strain>
    </source>
</reference>
<feature type="domain" description="DUF1854" evidence="2">
    <location>
        <begin position="77"/>
        <end position="198"/>
    </location>
</feature>
<feature type="compositionally biased region" description="Low complexity" evidence="1">
    <location>
        <begin position="1"/>
        <end position="14"/>
    </location>
</feature>
<feature type="region of interest" description="Disordered" evidence="1">
    <location>
        <begin position="1"/>
        <end position="37"/>
    </location>
</feature>